<keyword evidence="2" id="KW-1185">Reference proteome</keyword>
<evidence type="ECO:0000313" key="1">
    <source>
        <dbReference type="EMBL" id="KAJ9125872.1"/>
    </source>
</evidence>
<gene>
    <name evidence="1" type="ORF">QFC24_002656</name>
</gene>
<reference evidence="1" key="1">
    <citation type="submission" date="2023-04" db="EMBL/GenBank/DDBJ databases">
        <title>Draft Genome sequencing of Naganishia species isolated from polar environments using Oxford Nanopore Technology.</title>
        <authorList>
            <person name="Leo P."/>
            <person name="Venkateswaran K."/>
        </authorList>
    </citation>
    <scope>NUCLEOTIDE SEQUENCE</scope>
    <source>
        <strain evidence="1">DBVPG 5303</strain>
    </source>
</reference>
<name>A0ACC2XPH5_9TREE</name>
<organism evidence="1 2">
    <name type="scientific">Naganishia onofrii</name>
    <dbReference type="NCBI Taxonomy" id="1851511"/>
    <lineage>
        <taxon>Eukaryota</taxon>
        <taxon>Fungi</taxon>
        <taxon>Dikarya</taxon>
        <taxon>Basidiomycota</taxon>
        <taxon>Agaricomycotina</taxon>
        <taxon>Tremellomycetes</taxon>
        <taxon>Filobasidiales</taxon>
        <taxon>Filobasidiaceae</taxon>
        <taxon>Naganishia</taxon>
    </lineage>
</organism>
<dbReference type="EMBL" id="JASBWV010000007">
    <property type="protein sequence ID" value="KAJ9125872.1"/>
    <property type="molecule type" value="Genomic_DNA"/>
</dbReference>
<comment type="caution">
    <text evidence="1">The sequence shown here is derived from an EMBL/GenBank/DDBJ whole genome shotgun (WGS) entry which is preliminary data.</text>
</comment>
<protein>
    <submittedName>
        <fullName evidence="1">Uncharacterized protein</fullName>
    </submittedName>
</protein>
<accession>A0ACC2XPH5</accession>
<evidence type="ECO:0000313" key="2">
    <source>
        <dbReference type="Proteomes" id="UP001234202"/>
    </source>
</evidence>
<sequence>MDLSQSSSETADAADENKGSLLIPPNPAILAQQPRGSILINRNDASCVTPSTANSLKSPAGASSVLTNVKNAFLFGETARPRQPGPPAAVFNNRNRASSASSTASTASSGSYSGMAPQSVPGRRRAPSPSVSFAPLPQVPNLERTRSITLGVAARSNMLKTQGNAAGKMGSQSGAALPRKDGMRGYLMMTDEEWEYYKKEKADAAQNHQNPPEIHHLVRDSGKKLWQKARSLSSTSSKSSPSPTARARTLDPAADSASTTSSGKFSSPPDSLNDQSGDSNLVGGANSRGRLGLFGRSGSSSSSPNAEIPEYAIDESSEIGSIAEEDEEAVEDEEEKDRILPLQNRYLNTDGFKPRAQSSSAMSDGQSSTGESSYNSNEDEEDEPPVNLPAYLQKDMGAERRHYMHEHESAAAGGGQTRYHSNSGTATPTAAGFDHERHHLHMPPMSQSPSNGELHQNHLHHAHITKHLLDMNLGGAPDGVGYVAGEGDATPRMRGSPKSASMSMSRVSEDTI</sequence>
<proteinExistence type="predicted"/>
<dbReference type="Proteomes" id="UP001234202">
    <property type="component" value="Unassembled WGS sequence"/>
</dbReference>